<dbReference type="GO" id="GO:0016747">
    <property type="term" value="F:acyltransferase activity, transferring groups other than amino-acyl groups"/>
    <property type="evidence" value="ECO:0007669"/>
    <property type="project" value="InterPro"/>
</dbReference>
<feature type="domain" description="N-acetyltransferase" evidence="1">
    <location>
        <begin position="24"/>
        <end position="196"/>
    </location>
</feature>
<dbReference type="InterPro" id="IPR016181">
    <property type="entry name" value="Acyl_CoA_acyltransferase"/>
</dbReference>
<keyword evidence="2" id="KW-0808">Transferase</keyword>
<dbReference type="Pfam" id="PF00583">
    <property type="entry name" value="Acetyltransf_1"/>
    <property type="match status" value="1"/>
</dbReference>
<protein>
    <submittedName>
        <fullName evidence="2">Acetyltransferase (GNAT) family protein</fullName>
    </submittedName>
</protein>
<keyword evidence="3" id="KW-1185">Reference proteome</keyword>
<evidence type="ECO:0000259" key="1">
    <source>
        <dbReference type="PROSITE" id="PS51186"/>
    </source>
</evidence>
<dbReference type="OrthoDB" id="8156378at2"/>
<accession>A0A1C3VY63</accession>
<organism evidence="2 3">
    <name type="scientific">Rhizobium multihospitium</name>
    <dbReference type="NCBI Taxonomy" id="410764"/>
    <lineage>
        <taxon>Bacteria</taxon>
        <taxon>Pseudomonadati</taxon>
        <taxon>Pseudomonadota</taxon>
        <taxon>Alphaproteobacteria</taxon>
        <taxon>Hyphomicrobiales</taxon>
        <taxon>Rhizobiaceae</taxon>
        <taxon>Rhizobium/Agrobacterium group</taxon>
        <taxon>Rhizobium</taxon>
    </lineage>
</organism>
<dbReference type="InterPro" id="IPR000182">
    <property type="entry name" value="GNAT_dom"/>
</dbReference>
<dbReference type="EMBL" id="FMAG01000004">
    <property type="protein sequence ID" value="SCB32605.1"/>
    <property type="molecule type" value="Genomic_DNA"/>
</dbReference>
<gene>
    <name evidence="2" type="ORF">GA0061103_4485</name>
</gene>
<dbReference type="STRING" id="410764.GA0061103_4485"/>
<dbReference type="AlphaFoldDB" id="A0A1C3VY63"/>
<dbReference type="Proteomes" id="UP000199101">
    <property type="component" value="Unassembled WGS sequence"/>
</dbReference>
<evidence type="ECO:0000313" key="2">
    <source>
        <dbReference type="EMBL" id="SCB32605.1"/>
    </source>
</evidence>
<evidence type="ECO:0000313" key="3">
    <source>
        <dbReference type="Proteomes" id="UP000199101"/>
    </source>
</evidence>
<dbReference type="CDD" id="cd04301">
    <property type="entry name" value="NAT_SF"/>
    <property type="match status" value="1"/>
</dbReference>
<dbReference type="SUPFAM" id="SSF55729">
    <property type="entry name" value="Acyl-CoA N-acyltransferases (Nat)"/>
    <property type="match status" value="1"/>
</dbReference>
<dbReference type="RefSeq" id="WP_092713148.1">
    <property type="nucleotide sequence ID" value="NZ_FMAG01000004.1"/>
</dbReference>
<dbReference type="PROSITE" id="PS51186">
    <property type="entry name" value="GNAT"/>
    <property type="match status" value="1"/>
</dbReference>
<dbReference type="Gene3D" id="3.40.630.30">
    <property type="match status" value="1"/>
</dbReference>
<sequence length="196" mass="21697">MLDLTSPNFPNQLLLTQLSDEAGKTAARAREFCLDVIKEFYGFDYRPDWHGDLDSLLLPPGGNHFSSANRGAFWIVEDETSEIIATTGIRHLGWKPNCAALFADLYGDGTNVASLWRLYVRKDKRAHGLGKKLAALCESDALAKGYERMYLHASSDAVATVGFWKSRQYAALADDGETIHFDKLINGKAVQATALR</sequence>
<reference evidence="3" key="1">
    <citation type="submission" date="2016-08" db="EMBL/GenBank/DDBJ databases">
        <authorList>
            <person name="Varghese N."/>
            <person name="Submissions Spin"/>
        </authorList>
    </citation>
    <scope>NUCLEOTIDE SEQUENCE [LARGE SCALE GENOMIC DNA]</scope>
    <source>
        <strain evidence="3">HAMBI 2975</strain>
    </source>
</reference>
<proteinExistence type="predicted"/>
<name>A0A1C3VY63_9HYPH</name>